<feature type="region of interest" description="Disordered" evidence="1">
    <location>
        <begin position="303"/>
        <end position="338"/>
    </location>
</feature>
<keyword evidence="2" id="KW-0732">Signal</keyword>
<keyword evidence="4" id="KW-1185">Reference proteome</keyword>
<dbReference type="Proteomes" id="UP000813461">
    <property type="component" value="Unassembled WGS sequence"/>
</dbReference>
<evidence type="ECO:0000256" key="1">
    <source>
        <dbReference type="SAM" id="MobiDB-lite"/>
    </source>
</evidence>
<dbReference type="AlphaFoldDB" id="A0A8K0QR56"/>
<feature type="chain" id="PRO_5035425404" evidence="2">
    <location>
        <begin position="18"/>
        <end position="397"/>
    </location>
</feature>
<evidence type="ECO:0000313" key="3">
    <source>
        <dbReference type="EMBL" id="KAH7066517.1"/>
    </source>
</evidence>
<comment type="caution">
    <text evidence="3">The sequence shown here is derived from an EMBL/GenBank/DDBJ whole genome shotgun (WGS) entry which is preliminary data.</text>
</comment>
<name>A0A8K0QR56_9PLEO</name>
<evidence type="ECO:0000313" key="4">
    <source>
        <dbReference type="Proteomes" id="UP000813461"/>
    </source>
</evidence>
<gene>
    <name evidence="3" type="ORF">FB567DRAFT_585610</name>
</gene>
<protein>
    <submittedName>
        <fullName evidence="3">Uncharacterized protein</fullName>
    </submittedName>
</protein>
<sequence length="397" mass="44992">MARLGLWLLICASVSFALEEIPQLNAKALDLHPFHYNMMVNTSADDPELDNYLWKGVKNEGAEPTKTGGKVITYSLQSKLEKRARRYGPLIKTPCLFCGQKKREVSGVNIGQFTPEAMVSKMKFGATIGSCIFYGQRANKYQNPKGNPQSSLSRVTTDYACAKVLTGQWLRTIWQLWPNDKGSERDSCETGQNYYCLDYFNPRCCWLNPLLGKDPKKYKDNGMAYFKAMSRAMAMTCSDEVYVMVDNKKMLLKQYEWAKGTPSIWLNDELPELQKRYNQGLIKKLTVVRYGDYREFDRTGYVFRNEPEPSDASENDAGAPDADPNAKHRREVEDVDENEEEIAAMAVRIAKAIKAKEAELLLTGQLEKVKSEAYNLQKRGICPSGADEETPGMDYFG</sequence>
<feature type="signal peptide" evidence="2">
    <location>
        <begin position="1"/>
        <end position="17"/>
    </location>
</feature>
<organism evidence="3 4">
    <name type="scientific">Paraphoma chrysanthemicola</name>
    <dbReference type="NCBI Taxonomy" id="798071"/>
    <lineage>
        <taxon>Eukaryota</taxon>
        <taxon>Fungi</taxon>
        <taxon>Dikarya</taxon>
        <taxon>Ascomycota</taxon>
        <taxon>Pezizomycotina</taxon>
        <taxon>Dothideomycetes</taxon>
        <taxon>Pleosporomycetidae</taxon>
        <taxon>Pleosporales</taxon>
        <taxon>Pleosporineae</taxon>
        <taxon>Phaeosphaeriaceae</taxon>
        <taxon>Paraphoma</taxon>
    </lineage>
</organism>
<reference evidence="3" key="1">
    <citation type="journal article" date="2021" name="Nat. Commun.">
        <title>Genetic determinants of endophytism in the Arabidopsis root mycobiome.</title>
        <authorList>
            <person name="Mesny F."/>
            <person name="Miyauchi S."/>
            <person name="Thiergart T."/>
            <person name="Pickel B."/>
            <person name="Atanasova L."/>
            <person name="Karlsson M."/>
            <person name="Huettel B."/>
            <person name="Barry K.W."/>
            <person name="Haridas S."/>
            <person name="Chen C."/>
            <person name="Bauer D."/>
            <person name="Andreopoulos W."/>
            <person name="Pangilinan J."/>
            <person name="LaButti K."/>
            <person name="Riley R."/>
            <person name="Lipzen A."/>
            <person name="Clum A."/>
            <person name="Drula E."/>
            <person name="Henrissat B."/>
            <person name="Kohler A."/>
            <person name="Grigoriev I.V."/>
            <person name="Martin F.M."/>
            <person name="Hacquard S."/>
        </authorList>
    </citation>
    <scope>NUCLEOTIDE SEQUENCE</scope>
    <source>
        <strain evidence="3">MPI-SDFR-AT-0120</strain>
    </source>
</reference>
<accession>A0A8K0QR56</accession>
<evidence type="ECO:0000256" key="2">
    <source>
        <dbReference type="SAM" id="SignalP"/>
    </source>
</evidence>
<dbReference type="EMBL" id="JAGMVJ010000039">
    <property type="protein sequence ID" value="KAH7066517.1"/>
    <property type="molecule type" value="Genomic_DNA"/>
</dbReference>
<dbReference type="OrthoDB" id="5237073at2759"/>
<proteinExistence type="predicted"/>